<accession>A0AAD2G0S1</accession>
<organism evidence="4 5">
    <name type="scientific">Cylindrotheca closterium</name>
    <dbReference type="NCBI Taxonomy" id="2856"/>
    <lineage>
        <taxon>Eukaryota</taxon>
        <taxon>Sar</taxon>
        <taxon>Stramenopiles</taxon>
        <taxon>Ochrophyta</taxon>
        <taxon>Bacillariophyta</taxon>
        <taxon>Bacillariophyceae</taxon>
        <taxon>Bacillariophycidae</taxon>
        <taxon>Bacillariales</taxon>
        <taxon>Bacillariaceae</taxon>
        <taxon>Cylindrotheca</taxon>
    </lineage>
</organism>
<reference evidence="4" key="1">
    <citation type="submission" date="2023-08" db="EMBL/GenBank/DDBJ databases">
        <authorList>
            <person name="Audoor S."/>
            <person name="Bilcke G."/>
        </authorList>
    </citation>
    <scope>NUCLEOTIDE SEQUENCE</scope>
</reference>
<dbReference type="Proteomes" id="UP001295423">
    <property type="component" value="Unassembled WGS sequence"/>
</dbReference>
<dbReference type="Gene3D" id="3.40.50.1780">
    <property type="match status" value="1"/>
</dbReference>
<feature type="compositionally biased region" description="Low complexity" evidence="2">
    <location>
        <begin position="63"/>
        <end position="77"/>
    </location>
</feature>
<name>A0AAD2G0S1_9STRA</name>
<protein>
    <recommendedName>
        <fullName evidence="3">Iron hydrogenase large subunit C-terminal domain-containing protein</fullName>
    </recommendedName>
</protein>
<evidence type="ECO:0000313" key="5">
    <source>
        <dbReference type="Proteomes" id="UP001295423"/>
    </source>
</evidence>
<dbReference type="InterPro" id="IPR009016">
    <property type="entry name" value="Fe_hydrogenase"/>
</dbReference>
<feature type="compositionally biased region" description="Polar residues" evidence="2">
    <location>
        <begin position="259"/>
        <end position="269"/>
    </location>
</feature>
<feature type="region of interest" description="Disordered" evidence="2">
    <location>
        <begin position="513"/>
        <end position="532"/>
    </location>
</feature>
<dbReference type="InterPro" id="IPR004108">
    <property type="entry name" value="Fe_hydrogenase_lsu_C"/>
</dbReference>
<evidence type="ECO:0000256" key="2">
    <source>
        <dbReference type="SAM" id="MobiDB-lite"/>
    </source>
</evidence>
<keyword evidence="5" id="KW-1185">Reference proteome</keyword>
<dbReference type="EMBL" id="CAKOGP040001992">
    <property type="protein sequence ID" value="CAJ1959335.1"/>
    <property type="molecule type" value="Genomic_DNA"/>
</dbReference>
<feature type="domain" description="Iron hydrogenase large subunit C-terminal" evidence="3">
    <location>
        <begin position="290"/>
        <end position="401"/>
    </location>
</feature>
<gene>
    <name evidence="4" type="ORF">CYCCA115_LOCUS17757</name>
</gene>
<dbReference type="SUPFAM" id="SSF53920">
    <property type="entry name" value="Fe-only hydrogenase"/>
    <property type="match status" value="2"/>
</dbReference>
<dbReference type="AlphaFoldDB" id="A0AAD2G0S1"/>
<dbReference type="InterPro" id="IPR050340">
    <property type="entry name" value="Cytosolic_Fe-S_CAF"/>
</dbReference>
<proteinExistence type="inferred from homology"/>
<evidence type="ECO:0000313" key="4">
    <source>
        <dbReference type="EMBL" id="CAJ1959335.1"/>
    </source>
</evidence>
<comment type="similarity">
    <text evidence="1">Belongs to the NARF family.</text>
</comment>
<dbReference type="Gene3D" id="3.40.950.10">
    <property type="entry name" value="Fe-only Hydrogenase (Larger Subunit), Chain L, domain 3"/>
    <property type="match status" value="1"/>
</dbReference>
<dbReference type="PANTHER" id="PTHR11615">
    <property type="entry name" value="NITRATE, FORMATE, IRON DEHYDROGENASE"/>
    <property type="match status" value="1"/>
</dbReference>
<evidence type="ECO:0000256" key="1">
    <source>
        <dbReference type="ARBA" id="ARBA00006596"/>
    </source>
</evidence>
<evidence type="ECO:0000259" key="3">
    <source>
        <dbReference type="Pfam" id="PF02906"/>
    </source>
</evidence>
<comment type="caution">
    <text evidence="4">The sequence shown here is derived from an EMBL/GenBank/DDBJ whole genome shotgun (WGS) entry which is preliminary data.</text>
</comment>
<sequence length="698" mass="77099">MSSSVVLDNVDDYLAPSQACINPLFQPPDAAKADDDKATRTTIAKVVPRRRRRRTPISDESKSSSTTTATGTGNGTKNKTETIQNEEGDKAATTSEQGKKDSVVKASIADCLACSGCVTTAETVLLEQRHSLQSLRQKLEFARGRSRTITISPHSWADICRHWNLSSSPSVSNSHCTDNRKNRIQDPFRLQFTTLLSQVLDADIVVDGSLPLQWTWLEEAQEFVELYRSRQRRLADSQQSDLYEEEKNDLNASKRKSPPLTSTAVDGTKTTYYFPEGTSKTVDNSKDEYDETSLPLISGSCPALVCLVEKSRSNLVPHLSRTQSPMSMMGSVLKRLEQDQNHENKIITKTATDTWDHWAIMPCHDKKLEASRQDFVFPNPKRSAVDLVITTSECVELIEEYVRSQKKDESHCAELTVASYLQDLPLAKQKAITEYHEVPSKAPTEATYLTTTSNSSLAFGNNDNTNKMVSKTQGAIASAHSSGSHADFIFLYAAHELFGCVLDTVSWSSAEAVNTGHDEPSNDSAASDSRKRVIKSARLARAQRQHYYKAQLFRQQDGTYSQTPSASSPVLEFSIAHGMQTMQRALTEALTELEEKSNSSASTMQYLEAMACPHGGCINGGGAISTRATTNGAIVRETPTETRQRVQKSLHYLELPPRPSHSGKPNGIGSRRTRYHAVPQMQHTLGATAGVKVEDIQW</sequence>
<feature type="region of interest" description="Disordered" evidence="2">
    <location>
        <begin position="237"/>
        <end position="269"/>
    </location>
</feature>
<feature type="region of interest" description="Disordered" evidence="2">
    <location>
        <begin position="47"/>
        <end position="99"/>
    </location>
</feature>
<dbReference type="Pfam" id="PF02906">
    <property type="entry name" value="Fe_hyd_lg_C"/>
    <property type="match status" value="1"/>
</dbReference>